<evidence type="ECO:0000256" key="7">
    <source>
        <dbReference type="RuleBase" id="RU363032"/>
    </source>
</evidence>
<evidence type="ECO:0000256" key="5">
    <source>
        <dbReference type="ARBA" id="ARBA00022989"/>
    </source>
</evidence>
<dbReference type="InterPro" id="IPR000515">
    <property type="entry name" value="MetI-like"/>
</dbReference>
<protein>
    <submittedName>
        <fullName evidence="9">ABC transporter permease</fullName>
    </submittedName>
</protein>
<dbReference type="SUPFAM" id="SSF161098">
    <property type="entry name" value="MetI-like"/>
    <property type="match status" value="1"/>
</dbReference>
<feature type="transmembrane region" description="Helical" evidence="7">
    <location>
        <begin position="381"/>
        <end position="399"/>
    </location>
</feature>
<feature type="transmembrane region" description="Helical" evidence="7">
    <location>
        <begin position="142"/>
        <end position="159"/>
    </location>
</feature>
<comment type="similarity">
    <text evidence="7">Belongs to the binding-protein-dependent transport system permease family.</text>
</comment>
<feature type="transmembrane region" description="Helical" evidence="7">
    <location>
        <begin position="179"/>
        <end position="200"/>
    </location>
</feature>
<reference evidence="9" key="1">
    <citation type="journal article" date="2021" name="PeerJ">
        <title>Extensive microbial diversity within the chicken gut microbiome revealed by metagenomics and culture.</title>
        <authorList>
            <person name="Gilroy R."/>
            <person name="Ravi A."/>
            <person name="Getino M."/>
            <person name="Pursley I."/>
            <person name="Horton D.L."/>
            <person name="Alikhan N.F."/>
            <person name="Baker D."/>
            <person name="Gharbi K."/>
            <person name="Hall N."/>
            <person name="Watson M."/>
            <person name="Adriaenssens E.M."/>
            <person name="Foster-Nyarko E."/>
            <person name="Jarju S."/>
            <person name="Secka A."/>
            <person name="Antonio M."/>
            <person name="Oren A."/>
            <person name="Chaudhuri R.R."/>
            <person name="La Ragione R."/>
            <person name="Hildebrand F."/>
            <person name="Pallen M.J."/>
        </authorList>
    </citation>
    <scope>NUCLEOTIDE SEQUENCE</scope>
    <source>
        <strain evidence="9">ChiGjej1B1-98</strain>
    </source>
</reference>
<comment type="subcellular location">
    <subcellularLocation>
        <location evidence="1 7">Cell membrane</location>
        <topology evidence="1 7">Multi-pass membrane protein</topology>
    </subcellularLocation>
</comment>
<dbReference type="InterPro" id="IPR035906">
    <property type="entry name" value="MetI-like_sf"/>
</dbReference>
<dbReference type="CDD" id="cd06261">
    <property type="entry name" value="TM_PBP2"/>
    <property type="match status" value="1"/>
</dbReference>
<feature type="domain" description="ABC transmembrane type-1" evidence="8">
    <location>
        <begin position="103"/>
        <end position="507"/>
    </location>
</feature>
<feature type="transmembrane region" description="Helical" evidence="7">
    <location>
        <begin position="9"/>
        <end position="29"/>
    </location>
</feature>
<evidence type="ECO:0000256" key="2">
    <source>
        <dbReference type="ARBA" id="ARBA00022448"/>
    </source>
</evidence>
<evidence type="ECO:0000313" key="10">
    <source>
        <dbReference type="Proteomes" id="UP000824005"/>
    </source>
</evidence>
<evidence type="ECO:0000259" key="8">
    <source>
        <dbReference type="PROSITE" id="PS50928"/>
    </source>
</evidence>
<accession>A0A9D1YYG7</accession>
<dbReference type="EMBL" id="DXDC01000451">
    <property type="protein sequence ID" value="HIY67527.1"/>
    <property type="molecule type" value="Genomic_DNA"/>
</dbReference>
<evidence type="ECO:0000256" key="6">
    <source>
        <dbReference type="ARBA" id="ARBA00023136"/>
    </source>
</evidence>
<feature type="transmembrane region" description="Helical" evidence="7">
    <location>
        <begin position="238"/>
        <end position="256"/>
    </location>
</feature>
<feature type="transmembrane region" description="Helical" evidence="7">
    <location>
        <begin position="263"/>
        <end position="285"/>
    </location>
</feature>
<name>A0A9D1YYG7_9MICO</name>
<dbReference type="GO" id="GO:0005886">
    <property type="term" value="C:plasma membrane"/>
    <property type="evidence" value="ECO:0007669"/>
    <property type="project" value="UniProtKB-SubCell"/>
</dbReference>
<dbReference type="GO" id="GO:0055085">
    <property type="term" value="P:transmembrane transport"/>
    <property type="evidence" value="ECO:0007669"/>
    <property type="project" value="InterPro"/>
</dbReference>
<evidence type="ECO:0000256" key="1">
    <source>
        <dbReference type="ARBA" id="ARBA00004651"/>
    </source>
</evidence>
<dbReference type="AlphaFoldDB" id="A0A9D1YYG7"/>
<proteinExistence type="inferred from homology"/>
<gene>
    <name evidence="9" type="ORF">H9830_14780</name>
</gene>
<comment type="caution">
    <text evidence="9">The sequence shown here is derived from an EMBL/GenBank/DDBJ whole genome shotgun (WGS) entry which is preliminary data.</text>
</comment>
<keyword evidence="6 7" id="KW-0472">Membrane</keyword>
<sequence length="517" mass="56218">MFAYITRRILVSILTIVAASFLMYTLTAVSGDPLEELRASNAINKEELIQRRIDLLNLDIPPVLRWFHWLGGVGGCLVPFAFECTLGNSVEGFAVAQLLPPAMASTVRLVTVATVLAIILGVAVGMITALRQNSAFDISVTFLSFFLYSLPSFLIAVLLKEFGAIGFNNFISRGDPPQIGVFWVIAVTLLSAIVWAMLLGGDMKKRIITFVSAGVATAAALIYINVTDFFREPHLGPVLLFLLIGFTVVGMTALTANLKNRRALLAAGIAGAVAYICYFTLQGLFNVSSVWTLMILAVGAIAGSMLIGWIVSLFGPDKGQVIRAATLTGFFASSFVVVDRFMQAWPAYINHPRINGRPMATAQASTTGYTADMWGAGLDQLMHFLLPTISLTLISFAFYTRFARAGLLEVFNQDYIRTARAKGLSEHTIVMRHAFRNMLIPLTTIVAADVGTLLGGALITERVFAIAGMGRMFDVGLQKLDLNPIMGYFLVIAILAIAFNFIADLMYAVLDPRVRVK</sequence>
<dbReference type="Proteomes" id="UP000824005">
    <property type="component" value="Unassembled WGS sequence"/>
</dbReference>
<evidence type="ECO:0000313" key="9">
    <source>
        <dbReference type="EMBL" id="HIY67527.1"/>
    </source>
</evidence>
<evidence type="ECO:0000256" key="3">
    <source>
        <dbReference type="ARBA" id="ARBA00022475"/>
    </source>
</evidence>
<keyword evidence="5 7" id="KW-1133">Transmembrane helix</keyword>
<evidence type="ECO:0000256" key="4">
    <source>
        <dbReference type="ARBA" id="ARBA00022692"/>
    </source>
</evidence>
<feature type="transmembrane region" description="Helical" evidence="7">
    <location>
        <begin position="439"/>
        <end position="465"/>
    </location>
</feature>
<dbReference type="PANTHER" id="PTHR30465:SF0">
    <property type="entry name" value="OLIGOPEPTIDE TRANSPORT SYSTEM PERMEASE PROTEIN APPB"/>
    <property type="match status" value="1"/>
</dbReference>
<feature type="transmembrane region" description="Helical" evidence="7">
    <location>
        <begin position="485"/>
        <end position="510"/>
    </location>
</feature>
<keyword evidence="3" id="KW-1003">Cell membrane</keyword>
<reference evidence="9" key="2">
    <citation type="submission" date="2021-04" db="EMBL/GenBank/DDBJ databases">
        <authorList>
            <person name="Gilroy R."/>
        </authorList>
    </citation>
    <scope>NUCLEOTIDE SEQUENCE</scope>
    <source>
        <strain evidence="9">ChiGjej1B1-98</strain>
    </source>
</reference>
<keyword evidence="4 7" id="KW-0812">Transmembrane</keyword>
<dbReference type="Pfam" id="PF00528">
    <property type="entry name" value="BPD_transp_1"/>
    <property type="match status" value="1"/>
</dbReference>
<feature type="transmembrane region" description="Helical" evidence="7">
    <location>
        <begin position="321"/>
        <end position="338"/>
    </location>
</feature>
<dbReference type="Gene3D" id="1.10.3720.10">
    <property type="entry name" value="MetI-like"/>
    <property type="match status" value="1"/>
</dbReference>
<organism evidence="9 10">
    <name type="scientific">Candidatus Agrococcus pullicola</name>
    <dbReference type="NCBI Taxonomy" id="2838429"/>
    <lineage>
        <taxon>Bacteria</taxon>
        <taxon>Bacillati</taxon>
        <taxon>Actinomycetota</taxon>
        <taxon>Actinomycetes</taxon>
        <taxon>Micrococcales</taxon>
        <taxon>Microbacteriaceae</taxon>
        <taxon>Agrococcus</taxon>
    </lineage>
</organism>
<feature type="transmembrane region" description="Helical" evidence="7">
    <location>
        <begin position="109"/>
        <end position="130"/>
    </location>
</feature>
<dbReference type="PROSITE" id="PS50928">
    <property type="entry name" value="ABC_TM1"/>
    <property type="match status" value="1"/>
</dbReference>
<keyword evidence="2 7" id="KW-0813">Transport</keyword>
<feature type="transmembrane region" description="Helical" evidence="7">
    <location>
        <begin position="291"/>
        <end position="314"/>
    </location>
</feature>
<feature type="transmembrane region" description="Helical" evidence="7">
    <location>
        <begin position="207"/>
        <end position="226"/>
    </location>
</feature>
<dbReference type="PANTHER" id="PTHR30465">
    <property type="entry name" value="INNER MEMBRANE ABC TRANSPORTER"/>
    <property type="match status" value="1"/>
</dbReference>